<evidence type="ECO:0000313" key="1">
    <source>
        <dbReference type="EMBL" id="KAL3121938.1"/>
    </source>
</evidence>
<dbReference type="EMBL" id="JBICBT010000167">
    <property type="protein sequence ID" value="KAL3121938.1"/>
    <property type="molecule type" value="Genomic_DNA"/>
</dbReference>
<dbReference type="Proteomes" id="UP001620626">
    <property type="component" value="Unassembled WGS sequence"/>
</dbReference>
<evidence type="ECO:0000313" key="2">
    <source>
        <dbReference type="Proteomes" id="UP001620626"/>
    </source>
</evidence>
<accession>A0ABD2M342</accession>
<protein>
    <submittedName>
        <fullName evidence="1">Uncharacterized protein</fullName>
    </submittedName>
</protein>
<gene>
    <name evidence="1" type="ORF">niasHT_006137</name>
</gene>
<keyword evidence="2" id="KW-1185">Reference proteome</keyword>
<dbReference type="AlphaFoldDB" id="A0ABD2M342"/>
<comment type="caution">
    <text evidence="1">The sequence shown here is derived from an EMBL/GenBank/DDBJ whole genome shotgun (WGS) entry which is preliminary data.</text>
</comment>
<sequence length="172" mass="19513">MFPLGPMRKSDLKRHQRAFADVLPAAIWPTLQNAIQSSAEMAFSLKGCRWHLGTMPRRALHTKHTSHIAAPCHLSVPAEVPSHYFPEIVVTKMIPSSRAHKFCPGAIGEDQIHWHRRWGRTGGIHFISRNNPCRGRQRVKMPMPMMENSENGLIGVVPVPRRCRRCQFDGVP</sequence>
<proteinExistence type="predicted"/>
<organism evidence="1 2">
    <name type="scientific">Heterodera trifolii</name>
    <dbReference type="NCBI Taxonomy" id="157864"/>
    <lineage>
        <taxon>Eukaryota</taxon>
        <taxon>Metazoa</taxon>
        <taxon>Ecdysozoa</taxon>
        <taxon>Nematoda</taxon>
        <taxon>Chromadorea</taxon>
        <taxon>Rhabditida</taxon>
        <taxon>Tylenchina</taxon>
        <taxon>Tylenchomorpha</taxon>
        <taxon>Tylenchoidea</taxon>
        <taxon>Heteroderidae</taxon>
        <taxon>Heteroderinae</taxon>
        <taxon>Heterodera</taxon>
    </lineage>
</organism>
<name>A0ABD2M342_9BILA</name>
<reference evidence="1 2" key="1">
    <citation type="submission" date="2024-10" db="EMBL/GenBank/DDBJ databases">
        <authorList>
            <person name="Kim D."/>
        </authorList>
    </citation>
    <scope>NUCLEOTIDE SEQUENCE [LARGE SCALE GENOMIC DNA]</scope>
    <source>
        <strain evidence="1">BH-2024</strain>
    </source>
</reference>